<dbReference type="InterPro" id="IPR023318">
    <property type="entry name" value="Ub_act_enz_dom_a_sf"/>
</dbReference>
<protein>
    <recommendedName>
        <fullName evidence="7">Ubiquitin-activating enzyme SCCH domain-containing protein</fullName>
    </recommendedName>
</protein>
<feature type="region of interest" description="Disordered" evidence="6">
    <location>
        <begin position="1"/>
        <end position="65"/>
    </location>
</feature>
<dbReference type="PANTHER" id="PTHR14303:SF0">
    <property type="entry name" value="DNA POLYMERASE DELTA SUBUNIT 4"/>
    <property type="match status" value="1"/>
</dbReference>
<keyword evidence="2" id="KW-0547">Nucleotide-binding</keyword>
<organism evidence="8 9">
    <name type="scientific">Verticillium longisporum</name>
    <name type="common">Verticillium dahliae var. longisporum</name>
    <dbReference type="NCBI Taxonomy" id="100787"/>
    <lineage>
        <taxon>Eukaryota</taxon>
        <taxon>Fungi</taxon>
        <taxon>Dikarya</taxon>
        <taxon>Ascomycota</taxon>
        <taxon>Pezizomycotina</taxon>
        <taxon>Sordariomycetes</taxon>
        <taxon>Hypocreomycetidae</taxon>
        <taxon>Glomerellales</taxon>
        <taxon>Plectosphaerellaceae</taxon>
        <taxon>Verticillium</taxon>
    </lineage>
</organism>
<feature type="domain" description="Ubiquitin-activating enzyme SCCH" evidence="7">
    <location>
        <begin position="175"/>
        <end position="238"/>
    </location>
</feature>
<evidence type="ECO:0000313" key="9">
    <source>
        <dbReference type="Proteomes" id="UP000045706"/>
    </source>
</evidence>
<feature type="compositionally biased region" description="Low complexity" evidence="6">
    <location>
        <begin position="1"/>
        <end position="17"/>
    </location>
</feature>
<dbReference type="GO" id="GO:0000731">
    <property type="term" value="P:DNA synthesis involved in DNA repair"/>
    <property type="evidence" value="ECO:0007669"/>
    <property type="project" value="InterPro"/>
</dbReference>
<evidence type="ECO:0000256" key="2">
    <source>
        <dbReference type="ARBA" id="ARBA00022741"/>
    </source>
</evidence>
<evidence type="ECO:0000313" key="8">
    <source>
        <dbReference type="EMBL" id="CRK30436.1"/>
    </source>
</evidence>
<feature type="compositionally biased region" description="Polar residues" evidence="6">
    <location>
        <begin position="19"/>
        <end position="30"/>
    </location>
</feature>
<dbReference type="SUPFAM" id="SSF69572">
    <property type="entry name" value="Activating enzymes of the ubiquitin-like proteins"/>
    <property type="match status" value="1"/>
</dbReference>
<evidence type="ECO:0000256" key="1">
    <source>
        <dbReference type="ARBA" id="ARBA00005673"/>
    </source>
</evidence>
<name>A0A0G4M8H5_VERLO</name>
<keyword evidence="4" id="KW-0067">ATP-binding</keyword>
<accession>A0A0G4M8H5</accession>
<dbReference type="GO" id="GO:0008641">
    <property type="term" value="F:ubiquitin-like modifier activating enzyme activity"/>
    <property type="evidence" value="ECO:0007669"/>
    <property type="project" value="InterPro"/>
</dbReference>
<proteinExistence type="inferred from homology"/>
<dbReference type="GO" id="GO:0003887">
    <property type="term" value="F:DNA-directed DNA polymerase activity"/>
    <property type="evidence" value="ECO:0007669"/>
    <property type="project" value="TreeGrafter"/>
</dbReference>
<dbReference type="InterPro" id="IPR007218">
    <property type="entry name" value="DNA_pol_delta_4"/>
</dbReference>
<dbReference type="Gene3D" id="1.10.10.520">
    <property type="entry name" value="Ubiquitin activating enzymes (Uba3). Chain: B, domain 2"/>
    <property type="match status" value="1"/>
</dbReference>
<dbReference type="InterPro" id="IPR035985">
    <property type="entry name" value="Ubiquitin-activating_enz"/>
</dbReference>
<comment type="pathway">
    <text evidence="5">Protein modification.</text>
</comment>
<comment type="similarity">
    <text evidence="1">Belongs to the ubiquitin-activating E1 family.</text>
</comment>
<dbReference type="AlphaFoldDB" id="A0A0G4M8H5"/>
<dbReference type="Proteomes" id="UP000045706">
    <property type="component" value="Unassembled WGS sequence"/>
</dbReference>
<dbReference type="GO" id="GO:0043625">
    <property type="term" value="C:delta DNA polymerase complex"/>
    <property type="evidence" value="ECO:0007669"/>
    <property type="project" value="TreeGrafter"/>
</dbReference>
<dbReference type="EMBL" id="CVQI01022780">
    <property type="protein sequence ID" value="CRK30436.1"/>
    <property type="molecule type" value="Genomic_DNA"/>
</dbReference>
<dbReference type="GO" id="GO:0005524">
    <property type="term" value="F:ATP binding"/>
    <property type="evidence" value="ECO:0007669"/>
    <property type="project" value="UniProtKB-KW"/>
</dbReference>
<dbReference type="InterPro" id="IPR019572">
    <property type="entry name" value="UBA_E1_SCCH"/>
</dbReference>
<dbReference type="PANTHER" id="PTHR14303">
    <property type="entry name" value="DNA POLYMERASE DELTA SUBUNIT 4"/>
    <property type="match status" value="1"/>
</dbReference>
<evidence type="ECO:0000259" key="7">
    <source>
        <dbReference type="Pfam" id="PF10585"/>
    </source>
</evidence>
<feature type="compositionally biased region" description="Basic and acidic residues" evidence="6">
    <location>
        <begin position="35"/>
        <end position="58"/>
    </location>
</feature>
<evidence type="ECO:0000256" key="3">
    <source>
        <dbReference type="ARBA" id="ARBA00022786"/>
    </source>
</evidence>
<reference evidence="9" key="1">
    <citation type="submission" date="2015-05" db="EMBL/GenBank/DDBJ databases">
        <authorList>
            <person name="Fogelqvist Johan"/>
        </authorList>
    </citation>
    <scope>NUCLEOTIDE SEQUENCE [LARGE SCALE GENOMIC DNA]</scope>
</reference>
<evidence type="ECO:0000256" key="5">
    <source>
        <dbReference type="ARBA" id="ARBA00043952"/>
    </source>
</evidence>
<gene>
    <name evidence="8" type="ORF">BN1723_014371</name>
</gene>
<sequence>MPTTRRSTGGARARPGPNKGQSTISFSNKVSKPVPRQELKKAAVTKGDRIVSHNKKEEEVPEAVEIEVEPEVEQPEPKVEVPEKTEAQIRAEKTTDAQINKYWRNIEAERIAKRVFNADIVRLLSMEDMWKSRRKPEPLDYAALMGKAAEALASKEEILRDDQRVWSLEENLAVFNDSLDRLSKRLLELKAAHQNASGPEPVITFDKDDEDTLDFVAAAANIRSSIFGIDGKSRFDIKEMAGNIIPAIATTSARSTGYPCVGIQRMRRWERANKLGLNPPIEVLAVLLKEQKEGSQSERAHMDAILNSTAVGST</sequence>
<dbReference type="Pfam" id="PF10585">
    <property type="entry name" value="UBA_E1_SCCH"/>
    <property type="match status" value="1"/>
</dbReference>
<keyword evidence="3" id="KW-0833">Ubl conjugation pathway</keyword>
<dbReference type="Pfam" id="PF04081">
    <property type="entry name" value="DNA_pol_delta_4"/>
    <property type="match status" value="2"/>
</dbReference>
<dbReference type="GO" id="GO:0006261">
    <property type="term" value="P:DNA-templated DNA replication"/>
    <property type="evidence" value="ECO:0007669"/>
    <property type="project" value="TreeGrafter"/>
</dbReference>
<evidence type="ECO:0000256" key="6">
    <source>
        <dbReference type="SAM" id="MobiDB-lite"/>
    </source>
</evidence>
<evidence type="ECO:0000256" key="4">
    <source>
        <dbReference type="ARBA" id="ARBA00022840"/>
    </source>
</evidence>